<dbReference type="Pfam" id="PF03114">
    <property type="entry name" value="BAR"/>
    <property type="match status" value="1"/>
</dbReference>
<dbReference type="SMART" id="SM00326">
    <property type="entry name" value="SH3"/>
    <property type="match status" value="1"/>
</dbReference>
<evidence type="ECO:0000256" key="9">
    <source>
        <dbReference type="SAM" id="MobiDB-lite"/>
    </source>
</evidence>
<dbReference type="PRINTS" id="PR01251">
    <property type="entry name" value="AMPHIPHYSIN"/>
</dbReference>
<dbReference type="InterPro" id="IPR001452">
    <property type="entry name" value="SH3_domain"/>
</dbReference>
<dbReference type="PANTHER" id="PTHR46514:SF3">
    <property type="entry name" value="AMPHIPHYSIN"/>
    <property type="match status" value="1"/>
</dbReference>
<evidence type="ECO:0000256" key="7">
    <source>
        <dbReference type="PROSITE-ProRule" id="PRU00192"/>
    </source>
</evidence>
<dbReference type="GO" id="GO:0012505">
    <property type="term" value="C:endomembrane system"/>
    <property type="evidence" value="ECO:0007669"/>
    <property type="project" value="UniProtKB-SubCell"/>
</dbReference>
<dbReference type="InterPro" id="IPR003005">
    <property type="entry name" value="Amphiphysin"/>
</dbReference>
<keyword evidence="6" id="KW-0472">Membrane</keyword>
<gene>
    <name evidence="12" type="ORF">g.14661</name>
</gene>
<feature type="domain" description="SH3" evidence="10">
    <location>
        <begin position="395"/>
        <end position="459"/>
    </location>
</feature>
<evidence type="ECO:0000256" key="4">
    <source>
        <dbReference type="ARBA" id="ARBA00022490"/>
    </source>
</evidence>
<feature type="compositionally biased region" description="Pro residues" evidence="9">
    <location>
        <begin position="309"/>
        <end position="320"/>
    </location>
</feature>
<feature type="coiled-coil region" evidence="8">
    <location>
        <begin position="179"/>
        <end position="210"/>
    </location>
</feature>
<evidence type="ECO:0000256" key="3">
    <source>
        <dbReference type="ARBA" id="ARBA00022443"/>
    </source>
</evidence>
<dbReference type="AlphaFoldDB" id="A0A1B6HEP7"/>
<dbReference type="PROSITE" id="PS51021">
    <property type="entry name" value="BAR"/>
    <property type="match status" value="1"/>
</dbReference>
<accession>A0A1B6HEP7</accession>
<dbReference type="InterPro" id="IPR036028">
    <property type="entry name" value="SH3-like_dom_sf"/>
</dbReference>
<feature type="domain" description="BAR" evidence="11">
    <location>
        <begin position="41"/>
        <end position="260"/>
    </location>
</feature>
<sequence length="459" mass="51678">MKMRTDQWFCFSRGDRKMAESKGSLIAKSVSKHAGRAKEKILQNLGKVDRTSDEIFEEHLQNFTRQQNAANRLQKEFNNYIRCIRAAQVASKQLMDSLNEIYETQWSGHDLLYVQAQNIEMLWQDFSHKLGDQVLIPLNTYQSQFPEMRKKIDKRGRKLVDYDSQRHHSQSLQGGGTMKKRDEIKVAKAREQLEEAKRTYEQLNSELHDELPALHDSRVLFLVTNLQTLFAAEQVFHSETAKVYAELEAIVDKLATESQRGSYTLKKIANSPKAINVNSTSVPGSPTSNTDLNHLYAGVNKEEEESPTFPLPRPVSPPSSPTANGSPSPPPPVVNGNALPSTTTTTTITTTITEADNPPSTTVSTVAVETNNNKQQVEQLYDIPPGATTDNLPPGVLYRVKATYKYNREDNDELSFEVGEIIRVIEYDDPDEQEEGWLMGVKESSGEKGMFPANFTRPL</sequence>
<dbReference type="PANTHER" id="PTHR46514">
    <property type="entry name" value="AMPHIPHYSIN"/>
    <property type="match status" value="1"/>
</dbReference>
<dbReference type="FunFam" id="2.30.30.40:FF:000172">
    <property type="entry name" value="Amphiphysin, isoform B"/>
    <property type="match status" value="1"/>
</dbReference>
<dbReference type="InterPro" id="IPR027267">
    <property type="entry name" value="AH/BAR_dom_sf"/>
</dbReference>
<evidence type="ECO:0000256" key="1">
    <source>
        <dbReference type="ARBA" id="ARBA00004308"/>
    </source>
</evidence>
<dbReference type="SMART" id="SM00721">
    <property type="entry name" value="BAR"/>
    <property type="match status" value="1"/>
</dbReference>
<name>A0A1B6HEP7_9HEMI</name>
<dbReference type="Gene3D" id="1.20.1270.60">
    <property type="entry name" value="Arfaptin homology (AH) domain/BAR domain"/>
    <property type="match status" value="1"/>
</dbReference>
<evidence type="ECO:0000259" key="10">
    <source>
        <dbReference type="PROSITE" id="PS50002"/>
    </source>
</evidence>
<evidence type="ECO:0000256" key="8">
    <source>
        <dbReference type="SAM" id="Coils"/>
    </source>
</evidence>
<dbReference type="Gene3D" id="2.30.30.40">
    <property type="entry name" value="SH3 Domains"/>
    <property type="match status" value="1"/>
</dbReference>
<protein>
    <submittedName>
        <fullName evidence="12">Uncharacterized protein</fullName>
    </submittedName>
</protein>
<reference evidence="12" key="1">
    <citation type="submission" date="2015-11" db="EMBL/GenBank/DDBJ databases">
        <title>De novo transcriptome assembly of four potential Pierce s Disease insect vectors from Arizona vineyards.</title>
        <authorList>
            <person name="Tassone E.E."/>
        </authorList>
    </citation>
    <scope>NUCLEOTIDE SEQUENCE</scope>
</reference>
<comment type="subcellular location">
    <subcellularLocation>
        <location evidence="2">Cytoplasm</location>
    </subcellularLocation>
    <subcellularLocation>
        <location evidence="1">Endomembrane system</location>
    </subcellularLocation>
</comment>
<dbReference type="GO" id="GO:0005737">
    <property type="term" value="C:cytoplasm"/>
    <property type="evidence" value="ECO:0007669"/>
    <property type="project" value="UniProtKB-SubCell"/>
</dbReference>
<evidence type="ECO:0000256" key="2">
    <source>
        <dbReference type="ARBA" id="ARBA00004496"/>
    </source>
</evidence>
<keyword evidence="3 7" id="KW-0728">SH3 domain</keyword>
<dbReference type="EMBL" id="GECU01034591">
    <property type="protein sequence ID" value="JAS73115.1"/>
    <property type="molecule type" value="Transcribed_RNA"/>
</dbReference>
<dbReference type="Pfam" id="PF14604">
    <property type="entry name" value="SH3_9"/>
    <property type="match status" value="1"/>
</dbReference>
<feature type="region of interest" description="Disordered" evidence="9">
    <location>
        <begin position="300"/>
        <end position="343"/>
    </location>
</feature>
<keyword evidence="5 8" id="KW-0175">Coiled coil</keyword>
<proteinExistence type="predicted"/>
<dbReference type="SUPFAM" id="SSF103657">
    <property type="entry name" value="BAR/IMD domain-like"/>
    <property type="match status" value="1"/>
</dbReference>
<dbReference type="CDD" id="cd11790">
    <property type="entry name" value="SH3_Amphiphysin"/>
    <property type="match status" value="1"/>
</dbReference>
<dbReference type="PROSITE" id="PS50002">
    <property type="entry name" value="SH3"/>
    <property type="match status" value="1"/>
</dbReference>
<evidence type="ECO:0000259" key="11">
    <source>
        <dbReference type="PROSITE" id="PS51021"/>
    </source>
</evidence>
<keyword evidence="4" id="KW-0963">Cytoplasm</keyword>
<evidence type="ECO:0000256" key="6">
    <source>
        <dbReference type="ARBA" id="ARBA00023136"/>
    </source>
</evidence>
<dbReference type="GO" id="GO:0005543">
    <property type="term" value="F:phospholipid binding"/>
    <property type="evidence" value="ECO:0007669"/>
    <property type="project" value="TreeGrafter"/>
</dbReference>
<evidence type="ECO:0000313" key="12">
    <source>
        <dbReference type="EMBL" id="JAS73115.1"/>
    </source>
</evidence>
<dbReference type="FunFam" id="1.20.1270.60:FF:000013">
    <property type="entry name" value="Amphiphysin isoform 2"/>
    <property type="match status" value="1"/>
</dbReference>
<dbReference type="GO" id="GO:0005886">
    <property type="term" value="C:plasma membrane"/>
    <property type="evidence" value="ECO:0007669"/>
    <property type="project" value="TreeGrafter"/>
</dbReference>
<evidence type="ECO:0000256" key="5">
    <source>
        <dbReference type="ARBA" id="ARBA00023054"/>
    </source>
</evidence>
<dbReference type="InterPro" id="IPR004148">
    <property type="entry name" value="BAR_dom"/>
</dbReference>
<dbReference type="SUPFAM" id="SSF50044">
    <property type="entry name" value="SH3-domain"/>
    <property type="match status" value="1"/>
</dbReference>
<organism evidence="12">
    <name type="scientific">Homalodisca liturata</name>
    <dbReference type="NCBI Taxonomy" id="320908"/>
    <lineage>
        <taxon>Eukaryota</taxon>
        <taxon>Metazoa</taxon>
        <taxon>Ecdysozoa</taxon>
        <taxon>Arthropoda</taxon>
        <taxon>Hexapoda</taxon>
        <taxon>Insecta</taxon>
        <taxon>Pterygota</taxon>
        <taxon>Neoptera</taxon>
        <taxon>Paraneoptera</taxon>
        <taxon>Hemiptera</taxon>
        <taxon>Auchenorrhyncha</taxon>
        <taxon>Membracoidea</taxon>
        <taxon>Cicadellidae</taxon>
        <taxon>Cicadellinae</taxon>
        <taxon>Proconiini</taxon>
        <taxon>Homalodisca</taxon>
    </lineage>
</organism>